<keyword evidence="3" id="KW-0378">Hydrolase</keyword>
<dbReference type="CDD" id="cd07385">
    <property type="entry name" value="MPP_YkuE_C"/>
    <property type="match status" value="1"/>
</dbReference>
<feature type="compositionally biased region" description="Low complexity" evidence="5">
    <location>
        <begin position="211"/>
        <end position="240"/>
    </location>
</feature>
<dbReference type="FunFam" id="3.60.21.10:FF:000028">
    <property type="entry name" value="Putative metallophosphoesterase"/>
    <property type="match status" value="1"/>
</dbReference>
<keyword evidence="9" id="KW-1185">Reference proteome</keyword>
<feature type="transmembrane region" description="Helical" evidence="6">
    <location>
        <begin position="44"/>
        <end position="60"/>
    </location>
</feature>
<gene>
    <name evidence="8" type="ORF">SAZU_0912</name>
</gene>
<dbReference type="OrthoDB" id="9780884at2"/>
<feature type="transmembrane region" description="Helical" evidence="6">
    <location>
        <begin position="80"/>
        <end position="101"/>
    </location>
</feature>
<evidence type="ECO:0000256" key="4">
    <source>
        <dbReference type="ARBA" id="ARBA00061089"/>
    </source>
</evidence>
<feature type="region of interest" description="Disordered" evidence="5">
    <location>
        <begin position="112"/>
        <end position="171"/>
    </location>
</feature>
<comment type="cofactor">
    <cofactor evidence="1">
        <name>a divalent metal cation</name>
        <dbReference type="ChEBI" id="CHEBI:60240"/>
    </cofactor>
</comment>
<dbReference type="Gene3D" id="3.60.21.10">
    <property type="match status" value="1"/>
</dbReference>
<accession>A0A0K8PE53</accession>
<evidence type="ECO:0000256" key="5">
    <source>
        <dbReference type="SAM" id="MobiDB-lite"/>
    </source>
</evidence>
<dbReference type="GO" id="GO:0008758">
    <property type="term" value="F:UDP-2,3-diacylglucosamine hydrolase activity"/>
    <property type="evidence" value="ECO:0007669"/>
    <property type="project" value="TreeGrafter"/>
</dbReference>
<feature type="compositionally biased region" description="Low complexity" evidence="5">
    <location>
        <begin position="147"/>
        <end position="171"/>
    </location>
</feature>
<evidence type="ECO:0000259" key="7">
    <source>
        <dbReference type="Pfam" id="PF00149"/>
    </source>
</evidence>
<evidence type="ECO:0000313" key="9">
    <source>
        <dbReference type="Proteomes" id="UP000053859"/>
    </source>
</evidence>
<dbReference type="Pfam" id="PF00149">
    <property type="entry name" value="Metallophos"/>
    <property type="match status" value="1"/>
</dbReference>
<dbReference type="EMBL" id="DF968204">
    <property type="protein sequence ID" value="GAP46177.1"/>
    <property type="molecule type" value="Genomic_DNA"/>
</dbReference>
<evidence type="ECO:0000313" key="8">
    <source>
        <dbReference type="EMBL" id="GAP46177.1"/>
    </source>
</evidence>
<dbReference type="GO" id="GO:0046872">
    <property type="term" value="F:metal ion binding"/>
    <property type="evidence" value="ECO:0007669"/>
    <property type="project" value="UniProtKB-KW"/>
</dbReference>
<dbReference type="InterPro" id="IPR004843">
    <property type="entry name" value="Calcineurin-like_PHP"/>
</dbReference>
<comment type="similarity">
    <text evidence="4">Belongs to the metallophosphoesterase superfamily.</text>
</comment>
<keyword evidence="6" id="KW-0472">Membrane</keyword>
<keyword evidence="2" id="KW-0479">Metal-binding</keyword>
<organism evidence="8 9">
    <name type="scientific">Streptomyces azureus</name>
    <dbReference type="NCBI Taxonomy" id="146537"/>
    <lineage>
        <taxon>Bacteria</taxon>
        <taxon>Bacillati</taxon>
        <taxon>Actinomycetota</taxon>
        <taxon>Actinomycetes</taxon>
        <taxon>Kitasatosporales</taxon>
        <taxon>Streptomycetaceae</taxon>
        <taxon>Streptomyces</taxon>
    </lineage>
</organism>
<dbReference type="PANTHER" id="PTHR31302:SF31">
    <property type="entry name" value="PHOSPHODIESTERASE YAEI"/>
    <property type="match status" value="1"/>
</dbReference>
<evidence type="ECO:0000256" key="2">
    <source>
        <dbReference type="ARBA" id="ARBA00022723"/>
    </source>
</evidence>
<evidence type="ECO:0000256" key="1">
    <source>
        <dbReference type="ARBA" id="ARBA00001968"/>
    </source>
</evidence>
<keyword evidence="6" id="KW-0812">Transmembrane</keyword>
<protein>
    <submittedName>
        <fullName evidence="8">Integral membrane protein</fullName>
    </submittedName>
</protein>
<dbReference type="InterPro" id="IPR051158">
    <property type="entry name" value="Metallophosphoesterase_sf"/>
</dbReference>
<feature type="compositionally biased region" description="Polar residues" evidence="5">
    <location>
        <begin position="248"/>
        <end position="258"/>
    </location>
</feature>
<keyword evidence="6" id="KW-1133">Transmembrane helix</keyword>
<evidence type="ECO:0000256" key="3">
    <source>
        <dbReference type="ARBA" id="ARBA00022801"/>
    </source>
</evidence>
<reference evidence="8" key="1">
    <citation type="journal article" date="2015" name="Genome Announc.">
        <title>Draft Genome Sequence of Thiostrepton-Producing Streptomyces azureus ATCC 14921.</title>
        <authorList>
            <person name="Sakihara K."/>
            <person name="Maeda J."/>
            <person name="Tashiro K."/>
            <person name="Fujino Y."/>
            <person name="Kuhara S."/>
            <person name="Ohshima T."/>
            <person name="Ogata S."/>
            <person name="Doi K."/>
        </authorList>
    </citation>
    <scope>NUCLEOTIDE SEQUENCE [LARGE SCALE GENOMIC DNA]</scope>
    <source>
        <strain evidence="8">ATCC14921</strain>
    </source>
</reference>
<feature type="transmembrane region" description="Helical" evidence="6">
    <location>
        <begin position="282"/>
        <end position="303"/>
    </location>
</feature>
<dbReference type="PATRIC" id="fig|146537.3.peg.960"/>
<name>A0A0K8PE53_STRAJ</name>
<evidence type="ECO:0000256" key="6">
    <source>
        <dbReference type="SAM" id="Phobius"/>
    </source>
</evidence>
<dbReference type="PANTHER" id="PTHR31302">
    <property type="entry name" value="TRANSMEMBRANE PROTEIN WITH METALLOPHOSPHOESTERASE DOMAIN-RELATED"/>
    <property type="match status" value="1"/>
</dbReference>
<sequence length="546" mass="55909">MAIVFFVLVALLVLAVIVTANWYVWRRLFRDTTRGPGLTRRTGAVLIAGGWILAITALVAERSGAPFWLQQVLAWPGFLWLALSIYLLLAVVAGEVVRPLLRRFLERRARATEPGPVTRSPLAETDSETTPGTPAKTDPPSDAEHLPGTPAVPGGAAAPQKGDAGVPGGAPAAAAVVDGQADVGAGVPGGVAASATATDAPQVDRAGVPGGAPASATAAAGPQTGPAGVSGGASASAPHPQADPVSASPATPDSSPQPLATPDTTDTTAPTGPSRRLFVSRVVAGAAAAAAVGTVGYGTYGVLRGPRVKRVTVPLAKLPRAAHGYRIAVVSDVHLGPVLGRGFAQKVVDTINATQPDLIAVVGDLVDGSVKDLGPAAAPLAQLRSRHGSYFVTGNHEYFSGAEQWLEEVRRLGLTPLENARRELPHFDLAGVNDVTGEDEGQGPDYARALGDRDTARACVLLAHQPVQIHDAVDHGVDLQLSGHTHGGQLWPGNFLAAAANPTVAGLERYGDTQLYVSRGAGAWGPPTRVGAPSDITLIELASKQA</sequence>
<dbReference type="AlphaFoldDB" id="A0A0K8PE53"/>
<dbReference type="Proteomes" id="UP000053859">
    <property type="component" value="Unassembled WGS sequence"/>
</dbReference>
<dbReference type="GO" id="GO:0009245">
    <property type="term" value="P:lipid A biosynthetic process"/>
    <property type="evidence" value="ECO:0007669"/>
    <property type="project" value="TreeGrafter"/>
</dbReference>
<dbReference type="GO" id="GO:0016020">
    <property type="term" value="C:membrane"/>
    <property type="evidence" value="ECO:0007669"/>
    <property type="project" value="GOC"/>
</dbReference>
<dbReference type="RefSeq" id="WP_059415103.1">
    <property type="nucleotide sequence ID" value="NZ_DF968204.1"/>
</dbReference>
<dbReference type="SUPFAM" id="SSF56300">
    <property type="entry name" value="Metallo-dependent phosphatases"/>
    <property type="match status" value="1"/>
</dbReference>
<proteinExistence type="inferred from homology"/>
<feature type="transmembrane region" description="Helical" evidence="6">
    <location>
        <begin position="6"/>
        <end position="24"/>
    </location>
</feature>
<dbReference type="InterPro" id="IPR029052">
    <property type="entry name" value="Metallo-depent_PP-like"/>
</dbReference>
<feature type="region of interest" description="Disordered" evidence="5">
    <location>
        <begin position="198"/>
        <end position="273"/>
    </location>
</feature>
<feature type="compositionally biased region" description="Low complexity" evidence="5">
    <location>
        <begin position="260"/>
        <end position="271"/>
    </location>
</feature>
<feature type="domain" description="Calcineurin-like phosphoesterase" evidence="7">
    <location>
        <begin position="326"/>
        <end position="487"/>
    </location>
</feature>